<evidence type="ECO:0000256" key="3">
    <source>
        <dbReference type="PIRSR" id="PIRSR601559-50"/>
    </source>
</evidence>
<feature type="binding site" description="via carbamate group" evidence="4">
    <location>
        <position position="145"/>
    </location>
    <ligand>
        <name>Zn(2+)</name>
        <dbReference type="ChEBI" id="CHEBI:29105"/>
        <label>1</label>
    </ligand>
</feature>
<evidence type="ECO:0000256" key="5">
    <source>
        <dbReference type="PROSITE-ProRule" id="PRU00679"/>
    </source>
</evidence>
<feature type="binding site" evidence="4">
    <location>
        <position position="23"/>
    </location>
    <ligand>
        <name>Zn(2+)</name>
        <dbReference type="ChEBI" id="CHEBI:29105"/>
        <label>1</label>
    </ligand>
</feature>
<dbReference type="eggNOG" id="COG1735">
    <property type="taxonomic scope" value="Bacteria"/>
</dbReference>
<dbReference type="RefSeq" id="WP_029421300.1">
    <property type="nucleotide sequence ID" value="NZ_FPBV01000025.1"/>
</dbReference>
<feature type="binding site" evidence="4">
    <location>
        <position position="266"/>
    </location>
    <ligand>
        <name>Zn(2+)</name>
        <dbReference type="ChEBI" id="CHEBI:29105"/>
        <label>1</label>
    </ligand>
</feature>
<keyword evidence="1 4" id="KW-0479">Metal-binding</keyword>
<evidence type="ECO:0000313" key="7">
    <source>
        <dbReference type="Proteomes" id="UP000183508"/>
    </source>
</evidence>
<protein>
    <submittedName>
        <fullName evidence="6">Phosphotriesterase-related protein</fullName>
    </submittedName>
</protein>
<organism evidence="6 7">
    <name type="scientific">Alicyclobacillus macrosporangiidus</name>
    <dbReference type="NCBI Taxonomy" id="392015"/>
    <lineage>
        <taxon>Bacteria</taxon>
        <taxon>Bacillati</taxon>
        <taxon>Bacillota</taxon>
        <taxon>Bacilli</taxon>
        <taxon>Bacillales</taxon>
        <taxon>Alicyclobacillaceae</taxon>
        <taxon>Alicyclobacillus</taxon>
    </lineage>
</organism>
<dbReference type="CDD" id="cd00530">
    <property type="entry name" value="PTE"/>
    <property type="match status" value="1"/>
</dbReference>
<feature type="binding site" description="via carbamate group" evidence="4">
    <location>
        <position position="145"/>
    </location>
    <ligand>
        <name>Zn(2+)</name>
        <dbReference type="ChEBI" id="CHEBI:29105"/>
        <label>2</label>
    </ligand>
</feature>
<keyword evidence="7" id="KW-1185">Reference proteome</keyword>
<evidence type="ECO:0000256" key="4">
    <source>
        <dbReference type="PIRSR" id="PIRSR601559-51"/>
    </source>
</evidence>
<dbReference type="Proteomes" id="UP000183508">
    <property type="component" value="Unassembled WGS sequence"/>
</dbReference>
<proteinExistence type="inferred from homology"/>
<dbReference type="PIRSF" id="PIRSF016839">
    <property type="entry name" value="PhP"/>
    <property type="match status" value="1"/>
</dbReference>
<accession>A0A1I7L4Y4</accession>
<gene>
    <name evidence="6" type="ORF">SAMN05421543_12522</name>
</gene>
<dbReference type="GO" id="GO:0016787">
    <property type="term" value="F:hydrolase activity"/>
    <property type="evidence" value="ECO:0007669"/>
    <property type="project" value="UniProtKB-KW"/>
</dbReference>
<dbReference type="Pfam" id="PF02126">
    <property type="entry name" value="PTE"/>
    <property type="match status" value="1"/>
</dbReference>
<dbReference type="STRING" id="392015.SAMN05421543_12522"/>
<feature type="binding site" evidence="4">
    <location>
        <position position="178"/>
    </location>
    <ligand>
        <name>Zn(2+)</name>
        <dbReference type="ChEBI" id="CHEBI:29105"/>
        <label>2</label>
    </ligand>
</feature>
<dbReference type="Gene3D" id="3.20.20.140">
    <property type="entry name" value="Metal-dependent hydrolases"/>
    <property type="match status" value="1"/>
</dbReference>
<dbReference type="PANTHER" id="PTHR10819">
    <property type="entry name" value="PHOSPHOTRIESTERASE-RELATED"/>
    <property type="match status" value="1"/>
</dbReference>
<feature type="binding site" evidence="4">
    <location>
        <position position="206"/>
    </location>
    <ligand>
        <name>Zn(2+)</name>
        <dbReference type="ChEBI" id="CHEBI:29105"/>
        <label>2</label>
    </ligand>
</feature>
<keyword evidence="2" id="KW-0378">Hydrolase</keyword>
<evidence type="ECO:0000256" key="2">
    <source>
        <dbReference type="ARBA" id="ARBA00022801"/>
    </source>
</evidence>
<dbReference type="OrthoDB" id="105927at2"/>
<comment type="cofactor">
    <cofactor evidence="4">
        <name>a divalent metal cation</name>
        <dbReference type="ChEBI" id="CHEBI:60240"/>
    </cofactor>
    <text evidence="4">Binds 2 divalent metal cations per subunit.</text>
</comment>
<reference evidence="7" key="1">
    <citation type="submission" date="2016-10" db="EMBL/GenBank/DDBJ databases">
        <authorList>
            <person name="Varghese N."/>
        </authorList>
    </citation>
    <scope>NUCLEOTIDE SEQUENCE [LARGE SCALE GENOMIC DNA]</scope>
    <source>
        <strain evidence="7">DSM 17980</strain>
    </source>
</reference>
<dbReference type="InterPro" id="IPR032466">
    <property type="entry name" value="Metal_Hydrolase"/>
</dbReference>
<comment type="similarity">
    <text evidence="5">Belongs to the metallo-dependent hydrolases superfamily. Phosphotriesterase family.</text>
</comment>
<evidence type="ECO:0000256" key="1">
    <source>
        <dbReference type="ARBA" id="ARBA00022723"/>
    </source>
</evidence>
<dbReference type="SUPFAM" id="SSF51556">
    <property type="entry name" value="Metallo-dependent hydrolases"/>
    <property type="match status" value="1"/>
</dbReference>
<evidence type="ECO:0000313" key="6">
    <source>
        <dbReference type="EMBL" id="SFV04822.1"/>
    </source>
</evidence>
<dbReference type="EMBL" id="FPBV01000025">
    <property type="protein sequence ID" value="SFV04822.1"/>
    <property type="molecule type" value="Genomic_DNA"/>
</dbReference>
<feature type="modified residue" description="N6-carboxylysine" evidence="3 5">
    <location>
        <position position="145"/>
    </location>
</feature>
<dbReference type="GO" id="GO:0008270">
    <property type="term" value="F:zinc ion binding"/>
    <property type="evidence" value="ECO:0007669"/>
    <property type="project" value="InterPro"/>
</dbReference>
<dbReference type="PANTHER" id="PTHR10819:SF3">
    <property type="entry name" value="PHOSPHOTRIESTERASE-RELATED PROTEIN"/>
    <property type="match status" value="1"/>
</dbReference>
<feature type="binding site" evidence="4">
    <location>
        <position position="25"/>
    </location>
    <ligand>
        <name>Zn(2+)</name>
        <dbReference type="ChEBI" id="CHEBI:29105"/>
        <label>1</label>
    </ligand>
</feature>
<dbReference type="AlphaFoldDB" id="A0A1I7L4Y4"/>
<name>A0A1I7L4Y4_9BACL</name>
<dbReference type="InterPro" id="IPR001559">
    <property type="entry name" value="Phosphotriesterase"/>
</dbReference>
<sequence>MARMVNTVTGPVPVEQLGKTLMHEHFLFGYPGYQGDVTLGPLDREEALRIGIDVARRLQAHGVQTVVDPTPNDCGRDPEFLREISERTGLQIICATGYYYEGEGAPAYFKVRRAFGDAEAEIYEMFMTEITQGIGKTGIKPGIIKLGSSRGGITEYEQMFFRQAARVQRETGVTIVTHTQEGTMGPEQAELLIAEGADPSRIVIGHMDGNTDVAYHWKTLEYGVTIAFDRFGLQGIVGCPMDHLRETVLIGLIGMGHANRIVLSHDTVNCWCGRPFKMTEQVQALMASWHPTHLFEDVVPVLRQAGVTDAQLHTMFVDNPRRLFGGE</sequence>
<dbReference type="PROSITE" id="PS51347">
    <property type="entry name" value="PHOSPHOTRIESTERASE_2"/>
    <property type="match status" value="1"/>
</dbReference>